<dbReference type="GO" id="GO:0008381">
    <property type="term" value="F:mechanosensitive monoatomic ion channel activity"/>
    <property type="evidence" value="ECO:0007669"/>
    <property type="project" value="InterPro"/>
</dbReference>
<evidence type="ECO:0000256" key="1">
    <source>
        <dbReference type="ARBA" id="ARBA00004651"/>
    </source>
</evidence>
<dbReference type="PANTHER" id="PTHR30221:SF18">
    <property type="entry name" value="SLL0590 PROTEIN"/>
    <property type="match status" value="1"/>
</dbReference>
<feature type="transmembrane region" description="Helical" evidence="7">
    <location>
        <begin position="6"/>
        <end position="22"/>
    </location>
</feature>
<keyword evidence="6 7" id="KW-0472">Membrane</keyword>
<gene>
    <name evidence="10" type="ORF">BTO18_08745</name>
</gene>
<dbReference type="Gene3D" id="1.10.287.1260">
    <property type="match status" value="1"/>
</dbReference>
<comment type="similarity">
    <text evidence="2">Belongs to the MscS (TC 1.A.23) family.</text>
</comment>
<dbReference type="PANTHER" id="PTHR30221">
    <property type="entry name" value="SMALL-CONDUCTANCE MECHANOSENSITIVE CHANNEL"/>
    <property type="match status" value="1"/>
</dbReference>
<dbReference type="Gene3D" id="3.30.70.100">
    <property type="match status" value="1"/>
</dbReference>
<keyword evidence="4 7" id="KW-0812">Transmembrane</keyword>
<evidence type="ECO:0000256" key="3">
    <source>
        <dbReference type="ARBA" id="ARBA00022475"/>
    </source>
</evidence>
<protein>
    <recommendedName>
        <fullName evidence="12">Mechanosensitive ion channel protein</fullName>
    </recommendedName>
</protein>
<feature type="transmembrane region" description="Helical" evidence="7">
    <location>
        <begin position="110"/>
        <end position="131"/>
    </location>
</feature>
<dbReference type="EMBL" id="MSCN01000001">
    <property type="protein sequence ID" value="PQJ79254.1"/>
    <property type="molecule type" value="Genomic_DNA"/>
</dbReference>
<evidence type="ECO:0000256" key="7">
    <source>
        <dbReference type="SAM" id="Phobius"/>
    </source>
</evidence>
<evidence type="ECO:0000256" key="4">
    <source>
        <dbReference type="ARBA" id="ARBA00022692"/>
    </source>
</evidence>
<evidence type="ECO:0000313" key="10">
    <source>
        <dbReference type="EMBL" id="PQJ79254.1"/>
    </source>
</evidence>
<evidence type="ECO:0000259" key="9">
    <source>
        <dbReference type="Pfam" id="PF21082"/>
    </source>
</evidence>
<keyword evidence="11" id="KW-1185">Reference proteome</keyword>
<dbReference type="InterPro" id="IPR045275">
    <property type="entry name" value="MscS_archaea/bacteria_type"/>
</dbReference>
<evidence type="ECO:0008006" key="12">
    <source>
        <dbReference type="Google" id="ProtNLM"/>
    </source>
</evidence>
<evidence type="ECO:0000259" key="8">
    <source>
        <dbReference type="Pfam" id="PF00924"/>
    </source>
</evidence>
<comment type="subcellular location">
    <subcellularLocation>
        <location evidence="1">Cell membrane</location>
        <topology evidence="1">Multi-pass membrane protein</topology>
    </subcellularLocation>
</comment>
<dbReference type="OrthoDB" id="9809206at2"/>
<dbReference type="InterPro" id="IPR010920">
    <property type="entry name" value="LSM_dom_sf"/>
</dbReference>
<organism evidence="10 11">
    <name type="scientific">Polaribacter porphyrae</name>
    <dbReference type="NCBI Taxonomy" id="1137780"/>
    <lineage>
        <taxon>Bacteria</taxon>
        <taxon>Pseudomonadati</taxon>
        <taxon>Bacteroidota</taxon>
        <taxon>Flavobacteriia</taxon>
        <taxon>Flavobacteriales</taxon>
        <taxon>Flavobacteriaceae</taxon>
    </lineage>
</organism>
<feature type="domain" description="Mechanosensitive ion channel MscS" evidence="8">
    <location>
        <begin position="210"/>
        <end position="276"/>
    </location>
</feature>
<dbReference type="InterPro" id="IPR006685">
    <property type="entry name" value="MscS_channel_2nd"/>
</dbReference>
<dbReference type="Gene3D" id="2.30.30.60">
    <property type="match status" value="1"/>
</dbReference>
<dbReference type="Pfam" id="PF21082">
    <property type="entry name" value="MS_channel_3rd"/>
    <property type="match status" value="1"/>
</dbReference>
<proteinExistence type="inferred from homology"/>
<dbReference type="SUPFAM" id="SSF82689">
    <property type="entry name" value="Mechanosensitive channel protein MscS (YggB), C-terminal domain"/>
    <property type="match status" value="1"/>
</dbReference>
<reference evidence="10 11" key="1">
    <citation type="submission" date="2016-12" db="EMBL/GenBank/DDBJ databases">
        <title>Trade-off between light-utilization and light-protection in marine flavobacteria.</title>
        <authorList>
            <person name="Kumagai Y."/>
            <person name="Yoshizawa S."/>
            <person name="Kogure K."/>
            <person name="Iwasaki W."/>
        </authorList>
    </citation>
    <scope>NUCLEOTIDE SEQUENCE [LARGE SCALE GENOMIC DNA]</scope>
    <source>
        <strain evidence="10 11">NBRC 108759</strain>
    </source>
</reference>
<dbReference type="Proteomes" id="UP000238882">
    <property type="component" value="Unassembled WGS sequence"/>
</dbReference>
<feature type="transmembrane region" description="Helical" evidence="7">
    <location>
        <begin position="167"/>
        <end position="185"/>
    </location>
</feature>
<dbReference type="InterPro" id="IPR023408">
    <property type="entry name" value="MscS_beta-dom_sf"/>
</dbReference>
<dbReference type="GO" id="GO:0005886">
    <property type="term" value="C:plasma membrane"/>
    <property type="evidence" value="ECO:0007669"/>
    <property type="project" value="UniProtKB-SubCell"/>
</dbReference>
<feature type="transmembrane region" description="Helical" evidence="7">
    <location>
        <begin position="197"/>
        <end position="222"/>
    </location>
</feature>
<sequence>MVLNYVYFGLSILGIFLFFFLLKKFFKWLQSKADKLDRNVLFKKAELVNFFKFITPRREKHILKFTIRTLRIAISIFFLVFYLPFVFHFIPETQEIADTIFSYVMKPVNFVIQGFLAFIPGLFFIIVIIFATKYLLKFLKYLTGELEREAVRLDGFHADWAKPTFNLVRVVVIAFAAIICFPYIPGSDSDAFKGVSIFFGVLFSLGSTSAISNIVAGIVITYMRPFKLGDRVEIGDTIGDVTERSLLVTRVRTIKNLDITIPNSSILGNHIINFSKNAAEDVGIILHTSVTIGYDVPSGDVIKALVKGAKNTQMILQTPEPFVLVKSLDDFYINYEINCHTKNPEKEAIIYSYLHESIKNELHDAGIEILSPHYNAVRDGNDLTVPPENKPKGYQKPGFQIGDFKIGG</sequence>
<keyword evidence="3" id="KW-1003">Cell membrane</keyword>
<keyword evidence="5 7" id="KW-1133">Transmembrane helix</keyword>
<feature type="domain" description="Mechanosensitive ion channel MscS C-terminal" evidence="9">
    <location>
        <begin position="288"/>
        <end position="369"/>
    </location>
</feature>
<dbReference type="AlphaFoldDB" id="A0A2S7WNT8"/>
<evidence type="ECO:0000256" key="6">
    <source>
        <dbReference type="ARBA" id="ARBA00023136"/>
    </source>
</evidence>
<accession>A0A2S7WNT8</accession>
<name>A0A2S7WNT8_9FLAO</name>
<dbReference type="RefSeq" id="WP_105015853.1">
    <property type="nucleotide sequence ID" value="NZ_MSCN01000001.1"/>
</dbReference>
<dbReference type="InterPro" id="IPR049278">
    <property type="entry name" value="MS_channel_C"/>
</dbReference>
<comment type="caution">
    <text evidence="10">The sequence shown here is derived from an EMBL/GenBank/DDBJ whole genome shotgun (WGS) entry which is preliminary data.</text>
</comment>
<dbReference type="Pfam" id="PF00924">
    <property type="entry name" value="MS_channel_2nd"/>
    <property type="match status" value="1"/>
</dbReference>
<dbReference type="InterPro" id="IPR011066">
    <property type="entry name" value="MscS_channel_C_sf"/>
</dbReference>
<dbReference type="SUPFAM" id="SSF50182">
    <property type="entry name" value="Sm-like ribonucleoproteins"/>
    <property type="match status" value="1"/>
</dbReference>
<feature type="transmembrane region" description="Helical" evidence="7">
    <location>
        <begin position="70"/>
        <end position="90"/>
    </location>
</feature>
<evidence type="ECO:0000313" key="11">
    <source>
        <dbReference type="Proteomes" id="UP000238882"/>
    </source>
</evidence>
<evidence type="ECO:0000256" key="5">
    <source>
        <dbReference type="ARBA" id="ARBA00022989"/>
    </source>
</evidence>
<evidence type="ECO:0000256" key="2">
    <source>
        <dbReference type="ARBA" id="ARBA00008017"/>
    </source>
</evidence>